<comment type="caution">
    <text evidence="1">The sequence shown here is derived from an EMBL/GenBank/DDBJ whole genome shotgun (WGS) entry which is preliminary data.</text>
</comment>
<dbReference type="AlphaFoldDB" id="A0A8B6BJ74"/>
<accession>A0A8B6BJ74</accession>
<evidence type="ECO:0000313" key="2">
    <source>
        <dbReference type="Proteomes" id="UP000596742"/>
    </source>
</evidence>
<organism evidence="1 2">
    <name type="scientific">Mytilus galloprovincialis</name>
    <name type="common">Mediterranean mussel</name>
    <dbReference type="NCBI Taxonomy" id="29158"/>
    <lineage>
        <taxon>Eukaryota</taxon>
        <taxon>Metazoa</taxon>
        <taxon>Spiralia</taxon>
        <taxon>Lophotrochozoa</taxon>
        <taxon>Mollusca</taxon>
        <taxon>Bivalvia</taxon>
        <taxon>Autobranchia</taxon>
        <taxon>Pteriomorphia</taxon>
        <taxon>Mytilida</taxon>
        <taxon>Mytiloidea</taxon>
        <taxon>Mytilidae</taxon>
        <taxon>Mytilinae</taxon>
        <taxon>Mytilus</taxon>
    </lineage>
</organism>
<evidence type="ECO:0000313" key="1">
    <source>
        <dbReference type="EMBL" id="VDH90591.1"/>
    </source>
</evidence>
<sequence length="151" mass="17362">MLFKTRDTLLNLVDVNNLETAVTEIRKNWSLRVVKMKLLILFLVIGLVKTQDWSDSNGFSDNSGSSEEAVGFGRHTGFMRQAGAWTNSRPVASLWNTAVRRNTRSNSRQLVNSSFRRQSPRTSNLNEKSKFIIRFVIRQPNPSYRSVYQHV</sequence>
<dbReference type="Proteomes" id="UP000596742">
    <property type="component" value="Unassembled WGS sequence"/>
</dbReference>
<dbReference type="EMBL" id="UYJE01000149">
    <property type="protein sequence ID" value="VDH90591.1"/>
    <property type="molecule type" value="Genomic_DNA"/>
</dbReference>
<protein>
    <submittedName>
        <fullName evidence="1">Uncharacterized protein</fullName>
    </submittedName>
</protein>
<keyword evidence="2" id="KW-1185">Reference proteome</keyword>
<gene>
    <name evidence="1" type="ORF">MGAL_10B074734</name>
</gene>
<name>A0A8B6BJ74_MYTGA</name>
<reference evidence="1" key="1">
    <citation type="submission" date="2018-11" db="EMBL/GenBank/DDBJ databases">
        <authorList>
            <person name="Alioto T."/>
            <person name="Alioto T."/>
        </authorList>
    </citation>
    <scope>NUCLEOTIDE SEQUENCE</scope>
</reference>
<proteinExistence type="predicted"/>